<dbReference type="EMBL" id="VZAZ01000001">
    <property type="protein sequence ID" value="MQO54303.1"/>
    <property type="molecule type" value="Genomic_DNA"/>
</dbReference>
<sequence>MGTILKPEWDNFCKAYSLSNEKEKGLQHLLFEINENTRIDERKLAEKAKVLKFLKATSKHKLSIEDAESDIKNKLVIDDKECVSLMGERLAEALISEFSMLNFSFIYDANEMPIYQDLKELIDYWFDNIRCDEARELNHPTFLFENLSLSMIGLIIKMFEIILADPKEARLQGRQNQLIGYWGIKLSEWYSTEMQAIPSVCKAFAFDLLYLAEVIPHTDRHDGKNESYVDGTIQIYAGNNSGKAQYINAKIKCYKDAKC</sequence>
<reference evidence="1 2" key="1">
    <citation type="submission" date="2019-09" db="EMBL/GenBank/DDBJ databases">
        <title>Distinct polysaccharide growth profiles of human intestinal Prevotella copri isolates.</title>
        <authorList>
            <person name="Fehlner-Peach H."/>
            <person name="Magnabosco C."/>
            <person name="Raghavan V."/>
            <person name="Scher J.U."/>
            <person name="Tett A."/>
            <person name="Cox L.M."/>
            <person name="Gottsegen C."/>
            <person name="Watters A."/>
            <person name="Wiltshire- Gordon J.D."/>
            <person name="Segata N."/>
            <person name="Bonneau R."/>
            <person name="Littman D.R."/>
        </authorList>
    </citation>
    <scope>NUCLEOTIDE SEQUENCE [LARGE SCALE GENOMIC DNA]</scope>
    <source>
        <strain evidence="1 2">BVe41219</strain>
    </source>
</reference>
<dbReference type="Proteomes" id="UP000358159">
    <property type="component" value="Unassembled WGS sequence"/>
</dbReference>
<evidence type="ECO:0000313" key="1">
    <source>
        <dbReference type="EMBL" id="MQO54303.1"/>
    </source>
</evidence>
<dbReference type="AlphaFoldDB" id="A0A6A7VHV5"/>
<proteinExistence type="predicted"/>
<evidence type="ECO:0000313" key="2">
    <source>
        <dbReference type="Proteomes" id="UP000358159"/>
    </source>
</evidence>
<comment type="caution">
    <text evidence="1">The sequence shown here is derived from an EMBL/GenBank/DDBJ whole genome shotgun (WGS) entry which is preliminary data.</text>
</comment>
<name>A0A6A7VHV5_9BACT</name>
<accession>A0A6A7VHV5</accession>
<gene>
    <name evidence="1" type="ORF">F7D42_00960</name>
</gene>
<organism evidence="1 2">
    <name type="scientific">Segatella copri</name>
    <dbReference type="NCBI Taxonomy" id="165179"/>
    <lineage>
        <taxon>Bacteria</taxon>
        <taxon>Pseudomonadati</taxon>
        <taxon>Bacteroidota</taxon>
        <taxon>Bacteroidia</taxon>
        <taxon>Bacteroidales</taxon>
        <taxon>Prevotellaceae</taxon>
        <taxon>Segatella</taxon>
    </lineage>
</organism>
<dbReference type="RefSeq" id="WP_153095261.1">
    <property type="nucleotide sequence ID" value="NZ_VZAK01000060.1"/>
</dbReference>
<protein>
    <submittedName>
        <fullName evidence="1">Uncharacterized protein</fullName>
    </submittedName>
</protein>